<feature type="transmembrane region" description="Helical" evidence="1">
    <location>
        <begin position="68"/>
        <end position="86"/>
    </location>
</feature>
<feature type="transmembrane region" description="Helical" evidence="1">
    <location>
        <begin position="316"/>
        <end position="337"/>
    </location>
</feature>
<evidence type="ECO:0000313" key="2">
    <source>
        <dbReference type="EMBL" id="RRK31046.1"/>
    </source>
</evidence>
<feature type="transmembrane region" description="Helical" evidence="1">
    <location>
        <begin position="146"/>
        <end position="174"/>
    </location>
</feature>
<feature type="transmembrane region" description="Helical" evidence="1">
    <location>
        <begin position="251"/>
        <end position="276"/>
    </location>
</feature>
<accession>A0A426DE41</accession>
<feature type="transmembrane region" description="Helical" evidence="1">
    <location>
        <begin position="469"/>
        <end position="493"/>
    </location>
</feature>
<keyword evidence="1" id="KW-0472">Membrane</keyword>
<proteinExistence type="predicted"/>
<comment type="caution">
    <text evidence="2">The sequence shown here is derived from an EMBL/GenBank/DDBJ whole genome shotgun (WGS) entry which is preliminary data.</text>
</comment>
<feature type="transmembrane region" description="Helical" evidence="1">
    <location>
        <begin position="400"/>
        <end position="422"/>
    </location>
</feature>
<keyword evidence="1" id="KW-0812">Transmembrane</keyword>
<dbReference type="AlphaFoldDB" id="A0A426DE41"/>
<organism evidence="2 3">
    <name type="scientific">Schaedlerella arabinosiphila</name>
    <dbReference type="NCBI Taxonomy" id="2044587"/>
    <lineage>
        <taxon>Bacteria</taxon>
        <taxon>Bacillati</taxon>
        <taxon>Bacillota</taxon>
        <taxon>Clostridia</taxon>
        <taxon>Lachnospirales</taxon>
        <taxon>Lachnospiraceae</taxon>
        <taxon>Schaedlerella</taxon>
    </lineage>
</organism>
<reference evidence="2" key="1">
    <citation type="submission" date="2018-10" db="EMBL/GenBank/DDBJ databases">
        <title>Schaedlerella arabinophila gen. nov. sp. nov., isolated from the mouse intestinal tract and comparative analysis with the genome of the closely related altered Schaedler flora strain ASF502.</title>
        <authorList>
            <person name="Miyake S."/>
            <person name="Soh M."/>
            <person name="Seedorf H."/>
        </authorList>
    </citation>
    <scope>NUCLEOTIDE SEQUENCE [LARGE SCALE GENOMIC DNA]</scope>
    <source>
        <strain evidence="2">DSM 106076</strain>
    </source>
</reference>
<feature type="transmembrane region" description="Helical" evidence="1">
    <location>
        <begin position="123"/>
        <end position="140"/>
    </location>
</feature>
<feature type="transmembrane region" description="Helical" evidence="1">
    <location>
        <begin position="186"/>
        <end position="204"/>
    </location>
</feature>
<evidence type="ECO:0000313" key="3">
    <source>
        <dbReference type="Proteomes" id="UP000274920"/>
    </source>
</evidence>
<dbReference type="RefSeq" id="WP_125126796.1">
    <property type="nucleotide sequence ID" value="NZ_RHJS01000002.1"/>
</dbReference>
<evidence type="ECO:0000256" key="1">
    <source>
        <dbReference type="SAM" id="Phobius"/>
    </source>
</evidence>
<dbReference type="EMBL" id="RHJS01000002">
    <property type="protein sequence ID" value="RRK31046.1"/>
    <property type="molecule type" value="Genomic_DNA"/>
</dbReference>
<dbReference type="Proteomes" id="UP000274920">
    <property type="component" value="Unassembled WGS sequence"/>
</dbReference>
<name>A0A426DE41_9FIRM</name>
<keyword evidence="1" id="KW-1133">Transmembrane helix</keyword>
<feature type="transmembrane region" description="Helical" evidence="1">
    <location>
        <begin position="349"/>
        <end position="372"/>
    </location>
</feature>
<sequence>MLAQIRIMARLELCNLLGINILRFTKDKRKKKRAVMLSVLWILLIIMLLFYVGGLSWGLVEIGAGEDVPAYVIAISSMLIFVFGILKAGSIIFRRQGYDMVVSLPVRKGAVVLGRFLRMYTENLLMAALVLLPGIAVYAWQMRPDVSFYLCAFLGIWSVPLLPMTVAILIGALVTGISSRMRHKSLVASTLTIVFVFAIMYGSSRLTSVEGMESLEIMEELSGMISAMLERFYPPAVLLGTAIVNGEISRCLMYTGLFLSVFAAAAAAVSACFQSICRNLYTTAARHDYQMGDLKADSALVSLCRKEFRRYFSSSIYVSNTIIGPLMGCVISGALLFTGPARVKELLPVPVDLAVIAPFLLAGTFCMMTTAATSVSMEGKEWWLAKSLPLPARTVLDAKLLMNLILILPFYLVSEVFLILALKPGLQDSFWMMVIPAVILLFACVYGITVNLHFPVLDWENEVSVVKQSASAVLGGMGGAVLAILGGAGACLVPEGYSGGYRAVLCVLLLGITCLMYRKNNRIDLREL</sequence>
<protein>
    <submittedName>
        <fullName evidence="2">Uncharacterized protein</fullName>
    </submittedName>
</protein>
<keyword evidence="3" id="KW-1185">Reference proteome</keyword>
<feature type="transmembrane region" description="Helical" evidence="1">
    <location>
        <begin position="34"/>
        <end position="56"/>
    </location>
</feature>
<gene>
    <name evidence="2" type="ORF">EBB54_06410</name>
</gene>
<feature type="transmembrane region" description="Helical" evidence="1">
    <location>
        <begin position="429"/>
        <end position="449"/>
    </location>
</feature>
<feature type="transmembrane region" description="Helical" evidence="1">
    <location>
        <begin position="500"/>
        <end position="518"/>
    </location>
</feature>